<gene>
    <name evidence="1" type="ORF">FME95_00590</name>
</gene>
<dbReference type="Proteomes" id="UP000321764">
    <property type="component" value="Unassembled WGS sequence"/>
</dbReference>
<protein>
    <submittedName>
        <fullName evidence="1">DUF3820 family protein</fullName>
    </submittedName>
</protein>
<reference evidence="1 2" key="1">
    <citation type="submission" date="2019-07" db="EMBL/GenBank/DDBJ databases">
        <title>Reinekea sp. strain SSH23 genome sequencing and assembly.</title>
        <authorList>
            <person name="Kim I."/>
        </authorList>
    </citation>
    <scope>NUCLEOTIDE SEQUENCE [LARGE SCALE GENOMIC DNA]</scope>
    <source>
        <strain evidence="1 2">SSH23</strain>
    </source>
</reference>
<sequence length="81" mass="9027">MDLNSDVLLELAHTTMPFGKYAGRALIKLPEPYLLWFANKGFPNGRLGQLLELALLIRTEGLEHLLEPISKPTAPSSQQIQ</sequence>
<dbReference type="InterPro" id="IPR024530">
    <property type="entry name" value="QSregVF_b"/>
</dbReference>
<dbReference type="OrthoDB" id="9807855at2"/>
<dbReference type="EMBL" id="VKAD01000001">
    <property type="protein sequence ID" value="TXR53109.1"/>
    <property type="molecule type" value="Genomic_DNA"/>
</dbReference>
<comment type="caution">
    <text evidence="1">The sequence shown here is derived from an EMBL/GenBank/DDBJ whole genome shotgun (WGS) entry which is preliminary data.</text>
</comment>
<evidence type="ECO:0000313" key="1">
    <source>
        <dbReference type="EMBL" id="TXR53109.1"/>
    </source>
</evidence>
<accession>A0A5C8Z720</accession>
<dbReference type="RefSeq" id="WP_147712082.1">
    <property type="nucleotide sequence ID" value="NZ_VKAD01000001.1"/>
</dbReference>
<organism evidence="1 2">
    <name type="scientific">Reinekea thalattae</name>
    <dbReference type="NCBI Taxonomy" id="2593301"/>
    <lineage>
        <taxon>Bacteria</taxon>
        <taxon>Pseudomonadati</taxon>
        <taxon>Pseudomonadota</taxon>
        <taxon>Gammaproteobacteria</taxon>
        <taxon>Oceanospirillales</taxon>
        <taxon>Saccharospirillaceae</taxon>
        <taxon>Reinekea</taxon>
    </lineage>
</organism>
<evidence type="ECO:0000313" key="2">
    <source>
        <dbReference type="Proteomes" id="UP000321764"/>
    </source>
</evidence>
<dbReference type="AlphaFoldDB" id="A0A5C8Z720"/>
<proteinExistence type="predicted"/>
<name>A0A5C8Z720_9GAMM</name>
<keyword evidence="2" id="KW-1185">Reference proteome</keyword>
<dbReference type="Pfam" id="PF12843">
    <property type="entry name" value="QSregVF_b"/>
    <property type="match status" value="1"/>
</dbReference>